<evidence type="ECO:0000256" key="5">
    <source>
        <dbReference type="NCBIfam" id="TIGR01814"/>
    </source>
</evidence>
<dbReference type="Gene3D" id="3.40.640.10">
    <property type="entry name" value="Type I PLP-dependent aspartate aminotransferase-like (Major domain)"/>
    <property type="match status" value="1"/>
</dbReference>
<dbReference type="PANTHER" id="PTHR14084:SF0">
    <property type="entry name" value="KYNURENINASE"/>
    <property type="match status" value="1"/>
</dbReference>
<feature type="binding site" evidence="4">
    <location>
        <position position="252"/>
    </location>
    <ligand>
        <name>pyridoxal 5'-phosphate</name>
        <dbReference type="ChEBI" id="CHEBI:597326"/>
    </ligand>
</feature>
<evidence type="ECO:0000313" key="8">
    <source>
        <dbReference type="Proteomes" id="UP001209257"/>
    </source>
</evidence>
<dbReference type="InterPro" id="IPR010111">
    <property type="entry name" value="Kynureninase"/>
</dbReference>
<feature type="binding site" evidence="4">
    <location>
        <position position="200"/>
    </location>
    <ligand>
        <name>pyridoxal 5'-phosphate</name>
        <dbReference type="ChEBI" id="CHEBI:597326"/>
    </ligand>
</feature>
<feature type="binding site" evidence="4">
    <location>
        <position position="197"/>
    </location>
    <ligand>
        <name>pyridoxal 5'-phosphate</name>
        <dbReference type="ChEBI" id="CHEBI:597326"/>
    </ligand>
</feature>
<dbReference type="PANTHER" id="PTHR14084">
    <property type="entry name" value="KYNURENINASE"/>
    <property type="match status" value="1"/>
</dbReference>
<dbReference type="InterPro" id="IPR015421">
    <property type="entry name" value="PyrdxlP-dep_Trfase_major"/>
</dbReference>
<dbReference type="PIRSF" id="PIRSF038800">
    <property type="entry name" value="KYNU"/>
    <property type="match status" value="1"/>
</dbReference>
<proteinExistence type="inferred from homology"/>
<comment type="catalytic activity">
    <reaction evidence="6">
        <text>3-hydroxy-L-kynurenine + H2O = 3-hydroxyanthranilate + L-alanine + H(+)</text>
        <dbReference type="Rhea" id="RHEA:25143"/>
        <dbReference type="ChEBI" id="CHEBI:15377"/>
        <dbReference type="ChEBI" id="CHEBI:15378"/>
        <dbReference type="ChEBI" id="CHEBI:36559"/>
        <dbReference type="ChEBI" id="CHEBI:57972"/>
        <dbReference type="ChEBI" id="CHEBI:58125"/>
        <dbReference type="EC" id="3.7.1.3"/>
    </reaction>
</comment>
<feature type="binding site" evidence="4">
    <location>
        <position position="98"/>
    </location>
    <ligand>
        <name>pyridoxal 5'-phosphate</name>
        <dbReference type="ChEBI" id="CHEBI:597326"/>
    </ligand>
</feature>
<accession>A0ABT2VKV6</accession>
<comment type="function">
    <text evidence="4 6">Catalyzes the cleavage of L-kynurenine (L-Kyn) and L-3-hydroxykynurenine (L-3OHKyn) into anthranilic acid (AA) and 3-hydroxyanthranilic acid (3-OHAA), respectively.</text>
</comment>
<feature type="modified residue" description="N6-(pyridoxal phosphate)lysine" evidence="4">
    <location>
        <position position="223"/>
    </location>
</feature>
<feature type="binding site" evidence="4">
    <location>
        <position position="99"/>
    </location>
    <ligand>
        <name>pyridoxal 5'-phosphate</name>
        <dbReference type="ChEBI" id="CHEBI:597326"/>
    </ligand>
</feature>
<organism evidence="7 8">
    <name type="scientific">Alteromonas salexigens</name>
    <dbReference type="NCBI Taxonomy" id="2982530"/>
    <lineage>
        <taxon>Bacteria</taxon>
        <taxon>Pseudomonadati</taxon>
        <taxon>Pseudomonadota</taxon>
        <taxon>Gammaproteobacteria</taxon>
        <taxon>Alteromonadales</taxon>
        <taxon>Alteromonadaceae</taxon>
        <taxon>Alteromonas/Salinimonas group</taxon>
        <taxon>Alteromonas</taxon>
    </lineage>
</organism>
<dbReference type="Pfam" id="PF22580">
    <property type="entry name" value="KYNU_C"/>
    <property type="match status" value="1"/>
</dbReference>
<name>A0ABT2VKV6_9ALTE</name>
<dbReference type="RefSeq" id="WP_262992628.1">
    <property type="nucleotide sequence ID" value="NZ_JAOTJC010000006.1"/>
</dbReference>
<evidence type="ECO:0000256" key="6">
    <source>
        <dbReference type="PIRNR" id="PIRNR038800"/>
    </source>
</evidence>
<keyword evidence="1 4" id="KW-0662">Pyridine nucleotide biosynthesis</keyword>
<keyword evidence="2 4" id="KW-0378">Hydrolase</keyword>
<comment type="caution">
    <text evidence="7">The sequence shown here is derived from an EMBL/GenBank/DDBJ whole genome shotgun (WGS) entry which is preliminary data.</text>
</comment>
<sequence>MNSIKAQARELDQADPLAHKKSEFYLPEGVIYLDGNSLGALPHSARVRAKDVVDAQWGDGLITSWNQHGWIDLPHRVGSKLGKLLGAADGQLVCCDSISVNLFKLLSAALKMRPERHVIATTAENFPTDIYIAEGLIEQLGGKHELRLLEEQNLCEALTDDIAVLMITQVNFRTGLKQDMEAVTRLAHEKGILVIWDLAHSAGAFPVRLDASEADFAVGCTYKYLNGGPGAPAFVYVASRHQAEYIQPLSGWMGHAEPFAFSPHYRPAQGIRQNLSGTPGVIGMSILDAALEVFEDVPLTALREKSLALMRFFENCLEAHDIAGYLTPCYPEEQHRGSQLAFRHPDAYAICQAWIADGVIGDFRAPDILRIGFAPLYLSYADIEQAVSRLAAILNEQRYQDPVFQQKLHVT</sequence>
<comment type="pathway">
    <text evidence="4 6">Cofactor biosynthesis; NAD(+) biosynthesis; quinolinate from L-kynurenine: step 2/3.</text>
</comment>
<comment type="pathway">
    <text evidence="4 6">Amino-acid degradation; L-kynurenine degradation; L-alanine and anthranilate from L-kynurenine: step 1/1.</text>
</comment>
<feature type="binding site" evidence="4">
    <location>
        <begin position="126"/>
        <end position="129"/>
    </location>
    <ligand>
        <name>pyridoxal 5'-phosphate</name>
        <dbReference type="ChEBI" id="CHEBI:597326"/>
    </ligand>
</feature>
<dbReference type="Proteomes" id="UP001209257">
    <property type="component" value="Unassembled WGS sequence"/>
</dbReference>
<evidence type="ECO:0000256" key="4">
    <source>
        <dbReference type="HAMAP-Rule" id="MF_01970"/>
    </source>
</evidence>
<dbReference type="Gene3D" id="3.90.1150.10">
    <property type="entry name" value="Aspartate Aminotransferase, domain 1"/>
    <property type="match status" value="1"/>
</dbReference>
<dbReference type="SUPFAM" id="SSF53383">
    <property type="entry name" value="PLP-dependent transferases"/>
    <property type="match status" value="1"/>
</dbReference>
<dbReference type="InterPro" id="IPR015422">
    <property type="entry name" value="PyrdxlP-dep_Trfase_small"/>
</dbReference>
<evidence type="ECO:0000256" key="3">
    <source>
        <dbReference type="ARBA" id="ARBA00022898"/>
    </source>
</evidence>
<keyword evidence="3 4" id="KW-0663">Pyridoxal phosphate</keyword>
<reference evidence="8" key="1">
    <citation type="submission" date="2023-07" db="EMBL/GenBank/DDBJ databases">
        <title>Study on multiphase classification of strain Alteromonas salexigens isolated from the Yellow Sea.</title>
        <authorList>
            <person name="Sun L."/>
        </authorList>
    </citation>
    <scope>NUCLEOTIDE SEQUENCE [LARGE SCALE GENOMIC DNA]</scope>
    <source>
        <strain evidence="8">ASW11-19</strain>
    </source>
</reference>
<evidence type="ECO:0000256" key="1">
    <source>
        <dbReference type="ARBA" id="ARBA00022642"/>
    </source>
</evidence>
<comment type="subunit">
    <text evidence="4 6">Homodimer.</text>
</comment>
<evidence type="ECO:0000313" key="7">
    <source>
        <dbReference type="EMBL" id="MCU7553930.1"/>
    </source>
</evidence>
<keyword evidence="8" id="KW-1185">Reference proteome</keyword>
<comment type="cofactor">
    <cofactor evidence="4 6">
        <name>pyridoxal 5'-phosphate</name>
        <dbReference type="ChEBI" id="CHEBI:597326"/>
    </cofactor>
</comment>
<feature type="binding site" evidence="4">
    <location>
        <position position="278"/>
    </location>
    <ligand>
        <name>pyridoxal 5'-phosphate</name>
        <dbReference type="ChEBI" id="CHEBI:597326"/>
    </ligand>
</feature>
<gene>
    <name evidence="4 7" type="primary">kynU</name>
    <name evidence="7" type="ORF">OCL06_04890</name>
</gene>
<dbReference type="GO" id="GO:0030429">
    <property type="term" value="F:kynureninase activity"/>
    <property type="evidence" value="ECO:0007669"/>
    <property type="project" value="UniProtKB-EC"/>
</dbReference>
<evidence type="ECO:0000256" key="2">
    <source>
        <dbReference type="ARBA" id="ARBA00022801"/>
    </source>
</evidence>
<dbReference type="EMBL" id="JAOTJC010000006">
    <property type="protein sequence ID" value="MCU7553930.1"/>
    <property type="molecule type" value="Genomic_DNA"/>
</dbReference>
<dbReference type="InterPro" id="IPR015424">
    <property type="entry name" value="PyrdxlP-dep_Trfase"/>
</dbReference>
<feature type="binding site" evidence="4">
    <location>
        <position position="168"/>
    </location>
    <ligand>
        <name>pyridoxal 5'-phosphate</name>
        <dbReference type="ChEBI" id="CHEBI:597326"/>
    </ligand>
</feature>
<dbReference type="HAMAP" id="MF_01970">
    <property type="entry name" value="Kynureninase"/>
    <property type="match status" value="1"/>
</dbReference>
<protein>
    <recommendedName>
        <fullName evidence="4 5">Kynureninase</fullName>
        <ecNumber evidence="4 5">3.7.1.3</ecNumber>
    </recommendedName>
    <alternativeName>
        <fullName evidence="4">L-kynurenine hydrolase</fullName>
    </alternativeName>
</protein>
<comment type="similarity">
    <text evidence="4 6">Belongs to the kynureninase family.</text>
</comment>
<comment type="catalytic activity">
    <reaction evidence="4 6">
        <text>L-kynurenine + H2O = anthranilate + L-alanine + H(+)</text>
        <dbReference type="Rhea" id="RHEA:16813"/>
        <dbReference type="ChEBI" id="CHEBI:15377"/>
        <dbReference type="ChEBI" id="CHEBI:15378"/>
        <dbReference type="ChEBI" id="CHEBI:16567"/>
        <dbReference type="ChEBI" id="CHEBI:57959"/>
        <dbReference type="ChEBI" id="CHEBI:57972"/>
        <dbReference type="EC" id="3.7.1.3"/>
    </reaction>
</comment>
<feature type="binding site" evidence="4">
    <location>
        <position position="222"/>
    </location>
    <ligand>
        <name>pyridoxal 5'-phosphate</name>
        <dbReference type="ChEBI" id="CHEBI:597326"/>
    </ligand>
</feature>
<dbReference type="NCBIfam" id="TIGR01814">
    <property type="entry name" value="kynureninase"/>
    <property type="match status" value="1"/>
</dbReference>
<dbReference type="EC" id="3.7.1.3" evidence="4 5"/>